<feature type="domain" description="Carrier" evidence="3">
    <location>
        <begin position="120"/>
        <end position="195"/>
    </location>
</feature>
<reference evidence="4" key="1">
    <citation type="submission" date="2019-11" db="EMBL/GenBank/DDBJ databases">
        <title>Genomic insights into an expanded diversity of filamentous marine cyanobacteria reveals the extraordinary biosynthetic potential of Moorea and Okeania.</title>
        <authorList>
            <person name="Ferreira Leao T."/>
            <person name="Wang M."/>
            <person name="Moss N."/>
            <person name="Da Silva R."/>
            <person name="Sanders J."/>
            <person name="Nurk S."/>
            <person name="Gurevich A."/>
            <person name="Humphrey G."/>
            <person name="Reher R."/>
            <person name="Zhu Q."/>
            <person name="Belda-Ferre P."/>
            <person name="Glukhov E."/>
            <person name="Rex R."/>
            <person name="Dorrestein P.C."/>
            <person name="Knight R."/>
            <person name="Pevzner P."/>
            <person name="Gerwick W.H."/>
            <person name="Gerwick L."/>
        </authorList>
    </citation>
    <scope>NUCLEOTIDE SEQUENCE</scope>
    <source>
        <strain evidence="4">SIO1C4</strain>
    </source>
</reference>
<dbReference type="PROSITE" id="PS00012">
    <property type="entry name" value="PHOSPHOPANTETHEINE"/>
    <property type="match status" value="1"/>
</dbReference>
<dbReference type="Pfam" id="PF13193">
    <property type="entry name" value="AMP-binding_C"/>
    <property type="match status" value="1"/>
</dbReference>
<dbReference type="EMBL" id="JAAHFQ010000868">
    <property type="protein sequence ID" value="NER31592.1"/>
    <property type="molecule type" value="Genomic_DNA"/>
</dbReference>
<dbReference type="InterPro" id="IPR025110">
    <property type="entry name" value="AMP-bd_C"/>
</dbReference>
<gene>
    <name evidence="4" type="ORF">F6J89_29240</name>
</gene>
<evidence type="ECO:0000259" key="3">
    <source>
        <dbReference type="PROSITE" id="PS50075"/>
    </source>
</evidence>
<feature type="non-terminal residue" evidence="4">
    <location>
        <position position="1"/>
    </location>
</feature>
<organism evidence="4">
    <name type="scientific">Symploca sp. SIO1C4</name>
    <dbReference type="NCBI Taxonomy" id="2607765"/>
    <lineage>
        <taxon>Bacteria</taxon>
        <taxon>Bacillati</taxon>
        <taxon>Cyanobacteriota</taxon>
        <taxon>Cyanophyceae</taxon>
        <taxon>Coleofasciculales</taxon>
        <taxon>Coleofasciculaceae</taxon>
        <taxon>Symploca</taxon>
    </lineage>
</organism>
<protein>
    <recommendedName>
        <fullName evidence="3">Carrier domain-containing protein</fullName>
    </recommendedName>
</protein>
<dbReference type="InterPro" id="IPR009081">
    <property type="entry name" value="PP-bd_ACP"/>
</dbReference>
<dbReference type="SUPFAM" id="SSF47336">
    <property type="entry name" value="ACP-like"/>
    <property type="match status" value="1"/>
</dbReference>
<dbReference type="PROSITE" id="PS50075">
    <property type="entry name" value="CARRIER"/>
    <property type="match status" value="1"/>
</dbReference>
<name>A0A6B3NMI6_9CYAN</name>
<evidence type="ECO:0000256" key="2">
    <source>
        <dbReference type="ARBA" id="ARBA00022553"/>
    </source>
</evidence>
<dbReference type="GO" id="GO:0044550">
    <property type="term" value="P:secondary metabolite biosynthetic process"/>
    <property type="evidence" value="ECO:0007669"/>
    <property type="project" value="UniProtKB-ARBA"/>
</dbReference>
<dbReference type="InterPro" id="IPR045851">
    <property type="entry name" value="AMP-bd_C_sf"/>
</dbReference>
<dbReference type="InterPro" id="IPR006162">
    <property type="entry name" value="Ppantetheine_attach_site"/>
</dbReference>
<dbReference type="PANTHER" id="PTHR44845:SF6">
    <property type="entry name" value="BETA-ALANINE-ACTIVATING ENZYME"/>
    <property type="match status" value="1"/>
</dbReference>
<dbReference type="InterPro" id="IPR029058">
    <property type="entry name" value="AB_hydrolase_fold"/>
</dbReference>
<proteinExistence type="predicted"/>
<dbReference type="PANTHER" id="PTHR44845">
    <property type="entry name" value="CARRIER DOMAIN-CONTAINING PROTEIN"/>
    <property type="match status" value="1"/>
</dbReference>
<keyword evidence="2" id="KW-0597">Phosphoprotein</keyword>
<dbReference type="GO" id="GO:0072330">
    <property type="term" value="P:monocarboxylic acid biosynthetic process"/>
    <property type="evidence" value="ECO:0007669"/>
    <property type="project" value="UniProtKB-ARBA"/>
</dbReference>
<dbReference type="Pfam" id="PF00550">
    <property type="entry name" value="PP-binding"/>
    <property type="match status" value="1"/>
</dbReference>
<dbReference type="SMART" id="SM00823">
    <property type="entry name" value="PKS_PP"/>
    <property type="match status" value="1"/>
</dbReference>
<accession>A0A6B3NMI6</accession>
<dbReference type="AlphaFoldDB" id="A0A6B3NMI6"/>
<evidence type="ECO:0000256" key="1">
    <source>
        <dbReference type="ARBA" id="ARBA00022450"/>
    </source>
</evidence>
<dbReference type="FunFam" id="1.10.1200.10:FF:000016">
    <property type="entry name" value="Non-ribosomal peptide synthase"/>
    <property type="match status" value="1"/>
</dbReference>
<dbReference type="InterPro" id="IPR036736">
    <property type="entry name" value="ACP-like_sf"/>
</dbReference>
<sequence length="202" mass="22650">GFRIELGEIEAALVKHPAVRETLVLAREDKPGNKRLVAYVVANLDELDSNAQTWETQSQLIRQLVPQLRSLVKQMLPEYMRPSAFVILEALPLNPNGKVDRWALPVPDTARPELEAAFVAPRTPTEQVLAEIFALLLEVEQVGVHDDFFELGGHSLLATQLITQLHKRLEVEVTVIDLFKVPTVAGVAERIEMINDRTYADD</sequence>
<dbReference type="GO" id="GO:0031177">
    <property type="term" value="F:phosphopantetheine binding"/>
    <property type="evidence" value="ECO:0007669"/>
    <property type="project" value="InterPro"/>
</dbReference>
<dbReference type="InterPro" id="IPR020806">
    <property type="entry name" value="PKS_PP-bd"/>
</dbReference>
<keyword evidence="1" id="KW-0596">Phosphopantetheine</keyword>
<dbReference type="Gene3D" id="3.30.300.30">
    <property type="match status" value="1"/>
</dbReference>
<dbReference type="Gene3D" id="3.40.50.1820">
    <property type="entry name" value="alpha/beta hydrolase"/>
    <property type="match status" value="1"/>
</dbReference>
<comment type="caution">
    <text evidence="4">The sequence shown here is derived from an EMBL/GenBank/DDBJ whole genome shotgun (WGS) entry which is preliminary data.</text>
</comment>
<evidence type="ECO:0000313" key="4">
    <source>
        <dbReference type="EMBL" id="NER31592.1"/>
    </source>
</evidence>
<dbReference type="SUPFAM" id="SSF56801">
    <property type="entry name" value="Acetyl-CoA synthetase-like"/>
    <property type="match status" value="1"/>
</dbReference>